<organism evidence="2">
    <name type="scientific">Hexamita inflata</name>
    <dbReference type="NCBI Taxonomy" id="28002"/>
    <lineage>
        <taxon>Eukaryota</taxon>
        <taxon>Metamonada</taxon>
        <taxon>Diplomonadida</taxon>
        <taxon>Hexamitidae</taxon>
        <taxon>Hexamitinae</taxon>
        <taxon>Hexamita</taxon>
    </lineage>
</organism>
<reference evidence="2" key="1">
    <citation type="submission" date="2023-06" db="EMBL/GenBank/DDBJ databases">
        <authorList>
            <person name="Kurt Z."/>
        </authorList>
    </citation>
    <scope>NUCLEOTIDE SEQUENCE</scope>
</reference>
<evidence type="ECO:0000313" key="3">
    <source>
        <dbReference type="EMBL" id="CAL6097327.1"/>
    </source>
</evidence>
<keyword evidence="4" id="KW-1185">Reference proteome</keyword>
<gene>
    <name evidence="2" type="ORF">HINF_LOCUS21182</name>
    <name evidence="3" type="ORF">HINF_LOCUS68877</name>
</gene>
<name>A0AA86U065_9EUKA</name>
<reference evidence="3 4" key="2">
    <citation type="submission" date="2024-07" db="EMBL/GenBank/DDBJ databases">
        <authorList>
            <person name="Akdeniz Z."/>
        </authorList>
    </citation>
    <scope>NUCLEOTIDE SEQUENCE [LARGE SCALE GENOMIC DNA]</scope>
</reference>
<protein>
    <submittedName>
        <fullName evidence="3">Hypothetical_protein</fullName>
    </submittedName>
</protein>
<evidence type="ECO:0000256" key="1">
    <source>
        <dbReference type="SAM" id="MobiDB-lite"/>
    </source>
</evidence>
<proteinExistence type="predicted"/>
<dbReference type="EMBL" id="CAXDID020000494">
    <property type="protein sequence ID" value="CAL6097327.1"/>
    <property type="molecule type" value="Genomic_DNA"/>
</dbReference>
<dbReference type="Proteomes" id="UP001642409">
    <property type="component" value="Unassembled WGS sequence"/>
</dbReference>
<feature type="region of interest" description="Disordered" evidence="1">
    <location>
        <begin position="1"/>
        <end position="26"/>
    </location>
</feature>
<dbReference type="EMBL" id="CATOUU010000543">
    <property type="protein sequence ID" value="CAI9933537.1"/>
    <property type="molecule type" value="Genomic_DNA"/>
</dbReference>
<sequence length="216" mass="24352">MMYGAVSNIQKPNTNPMKQNTSADRIDERRTIQESSGNAFGMCGITNAFSTVTTIPEHRNTKLFQINALGLLAGETDSEIIVNASGCKTAKNPYNARIKYSQCNAKLPIRDILDNNISPLDNMYMKMDNQQIIRLPKRSDTACKMGEPKSYPSEKYVQNNVESKEDPPSSFKIQSQIFNTIKDKPQEAKNNEVYKIQSVLVILLLLEVFMSDMTRD</sequence>
<accession>A0AA86U065</accession>
<comment type="caution">
    <text evidence="2">The sequence shown here is derived from an EMBL/GenBank/DDBJ whole genome shotgun (WGS) entry which is preliminary data.</text>
</comment>
<evidence type="ECO:0000313" key="2">
    <source>
        <dbReference type="EMBL" id="CAI9933537.1"/>
    </source>
</evidence>
<feature type="compositionally biased region" description="Polar residues" evidence="1">
    <location>
        <begin position="7"/>
        <end position="23"/>
    </location>
</feature>
<dbReference type="AlphaFoldDB" id="A0AA86U065"/>
<evidence type="ECO:0000313" key="4">
    <source>
        <dbReference type="Proteomes" id="UP001642409"/>
    </source>
</evidence>